<gene>
    <name evidence="1" type="ORF">LX83_006700</name>
</gene>
<accession>A0AAE3GLW3</accession>
<dbReference type="Proteomes" id="UP001206128">
    <property type="component" value="Unassembled WGS sequence"/>
</dbReference>
<comment type="caution">
    <text evidence="1">The sequence shown here is derived from an EMBL/GenBank/DDBJ whole genome shotgun (WGS) entry which is preliminary data.</text>
</comment>
<sequence length="278" mass="30433">MTPEKCAHRRSGFLAVDVQGYGRVDDQRQVEFQRTLVNALDQAGAAAGLDRAVWTRTGRGDEEFALLADPECEPRVLDDFVRELDALLRCYNRDRLPEARLRLRVAIHHGVTSPGPNGLAGRGVVVVHRLLNAEPLRAALAAAEHANLAVLVSRPVFEDTVAQGYTSLDPRDFRRIAVRVKEFHDDAWLRVPGTDVHALNLDPVATTRAGSVNQGTRAEGHSSVTQAGRDVVINPGQDRRPAPTHQVNNHLTARTINARGANFGLLLQPGENRDGQAQ</sequence>
<evidence type="ECO:0000313" key="2">
    <source>
        <dbReference type="Proteomes" id="UP001206128"/>
    </source>
</evidence>
<keyword evidence="2" id="KW-1185">Reference proteome</keyword>
<evidence type="ECO:0000313" key="1">
    <source>
        <dbReference type="EMBL" id="MCP2169814.1"/>
    </source>
</evidence>
<evidence type="ECO:0008006" key="3">
    <source>
        <dbReference type="Google" id="ProtNLM"/>
    </source>
</evidence>
<proteinExistence type="predicted"/>
<reference evidence="1" key="1">
    <citation type="submission" date="2022-06" db="EMBL/GenBank/DDBJ databases">
        <title>Genomic Encyclopedia of Archaeal and Bacterial Type Strains, Phase II (KMG-II): from individual species to whole genera.</title>
        <authorList>
            <person name="Goeker M."/>
        </authorList>
    </citation>
    <scope>NUCLEOTIDE SEQUENCE</scope>
    <source>
        <strain evidence="1">DSM 43935</strain>
    </source>
</reference>
<dbReference type="EMBL" id="JAMTCK010000021">
    <property type="protein sequence ID" value="MCP2169814.1"/>
    <property type="molecule type" value="Genomic_DNA"/>
</dbReference>
<dbReference type="RefSeq" id="WP_253779144.1">
    <property type="nucleotide sequence ID" value="NZ_JAMTCK010000021.1"/>
</dbReference>
<organism evidence="1 2">
    <name type="scientific">Goodfellowiella coeruleoviolacea</name>
    <dbReference type="NCBI Taxonomy" id="334858"/>
    <lineage>
        <taxon>Bacteria</taxon>
        <taxon>Bacillati</taxon>
        <taxon>Actinomycetota</taxon>
        <taxon>Actinomycetes</taxon>
        <taxon>Pseudonocardiales</taxon>
        <taxon>Pseudonocardiaceae</taxon>
        <taxon>Goodfellowiella</taxon>
    </lineage>
</organism>
<name>A0AAE3GLW3_9PSEU</name>
<dbReference type="AlphaFoldDB" id="A0AAE3GLW3"/>
<protein>
    <recommendedName>
        <fullName evidence="3">Guanylate cyclase domain-containing protein</fullName>
    </recommendedName>
</protein>